<dbReference type="InParanoid" id="A0A165HQI1"/>
<feature type="non-terminal residue" evidence="1">
    <location>
        <position position="265"/>
    </location>
</feature>
<gene>
    <name evidence="1" type="ORF">EXIGLDRAFT_614513</name>
</gene>
<reference evidence="1 2" key="1">
    <citation type="journal article" date="2016" name="Mol. Biol. Evol.">
        <title>Comparative Genomics of Early-Diverging Mushroom-Forming Fungi Provides Insights into the Origins of Lignocellulose Decay Capabilities.</title>
        <authorList>
            <person name="Nagy L.G."/>
            <person name="Riley R."/>
            <person name="Tritt A."/>
            <person name="Adam C."/>
            <person name="Daum C."/>
            <person name="Floudas D."/>
            <person name="Sun H."/>
            <person name="Yadav J.S."/>
            <person name="Pangilinan J."/>
            <person name="Larsson K.H."/>
            <person name="Matsuura K."/>
            <person name="Barry K."/>
            <person name="Labutti K."/>
            <person name="Kuo R."/>
            <person name="Ohm R.A."/>
            <person name="Bhattacharya S.S."/>
            <person name="Shirouzu T."/>
            <person name="Yoshinaga Y."/>
            <person name="Martin F.M."/>
            <person name="Grigoriev I.V."/>
            <person name="Hibbett D.S."/>
        </authorList>
    </citation>
    <scope>NUCLEOTIDE SEQUENCE [LARGE SCALE GENOMIC DNA]</scope>
    <source>
        <strain evidence="1 2">HHB12029</strain>
    </source>
</reference>
<dbReference type="Gene3D" id="2.40.70.10">
    <property type="entry name" value="Acid Proteases"/>
    <property type="match status" value="1"/>
</dbReference>
<dbReference type="EMBL" id="KV426010">
    <property type="protein sequence ID" value="KZV92316.1"/>
    <property type="molecule type" value="Genomic_DNA"/>
</dbReference>
<evidence type="ECO:0000313" key="1">
    <source>
        <dbReference type="EMBL" id="KZV92316.1"/>
    </source>
</evidence>
<dbReference type="AlphaFoldDB" id="A0A165HQI1"/>
<protein>
    <submittedName>
        <fullName evidence="1">Uncharacterized protein</fullName>
    </submittedName>
</protein>
<dbReference type="STRING" id="1314781.A0A165HQI1"/>
<accession>A0A165HQI1</accession>
<proteinExistence type="predicted"/>
<name>A0A165HQI1_EXIGL</name>
<organism evidence="1 2">
    <name type="scientific">Exidia glandulosa HHB12029</name>
    <dbReference type="NCBI Taxonomy" id="1314781"/>
    <lineage>
        <taxon>Eukaryota</taxon>
        <taxon>Fungi</taxon>
        <taxon>Dikarya</taxon>
        <taxon>Basidiomycota</taxon>
        <taxon>Agaricomycotina</taxon>
        <taxon>Agaricomycetes</taxon>
        <taxon>Auriculariales</taxon>
        <taxon>Exidiaceae</taxon>
        <taxon>Exidia</taxon>
    </lineage>
</organism>
<sequence>MSSVGISVLSVRGVVASKADGVITLRLDSGASISLVSEDYLKTLKNPPKIKTGLKVHLAQLTNKEPRIKGYVDMPVWIKAEDGTALRFQAEMYVVPGMTVEVLLGEDFHLNYELNMLRNVEHGTRVSVGDTGFGFEAASTTEALSAAEQKDHAFARTWKDTLIPAETTVRVPVAGALQEEHEWYVERYLVPQSDETFLTVPNTLLDLRTEDAERKEPASIARKSYLPVSNPSKTPRLVRAGTLLGFARDPSRYLDVPGTEERLDE</sequence>
<dbReference type="OrthoDB" id="3068303at2759"/>
<dbReference type="InterPro" id="IPR021109">
    <property type="entry name" value="Peptidase_aspartic_dom_sf"/>
</dbReference>
<evidence type="ECO:0000313" key="2">
    <source>
        <dbReference type="Proteomes" id="UP000077266"/>
    </source>
</evidence>
<dbReference type="Proteomes" id="UP000077266">
    <property type="component" value="Unassembled WGS sequence"/>
</dbReference>
<dbReference type="CDD" id="cd00303">
    <property type="entry name" value="retropepsin_like"/>
    <property type="match status" value="1"/>
</dbReference>
<keyword evidence="2" id="KW-1185">Reference proteome</keyword>